<dbReference type="KEGG" id="trs:Terro_3403"/>
<organism evidence="2 3">
    <name type="scientific">Terriglobus roseus (strain DSM 18391 / NRRL B-41598 / KBS 63)</name>
    <dbReference type="NCBI Taxonomy" id="926566"/>
    <lineage>
        <taxon>Bacteria</taxon>
        <taxon>Pseudomonadati</taxon>
        <taxon>Acidobacteriota</taxon>
        <taxon>Terriglobia</taxon>
        <taxon>Terriglobales</taxon>
        <taxon>Acidobacteriaceae</taxon>
        <taxon>Terriglobus</taxon>
    </lineage>
</organism>
<proteinExistence type="predicted"/>
<evidence type="ECO:0000313" key="3">
    <source>
        <dbReference type="Proteomes" id="UP000006056"/>
    </source>
</evidence>
<feature type="region of interest" description="Disordered" evidence="1">
    <location>
        <begin position="1"/>
        <end position="30"/>
    </location>
</feature>
<name>I3ZK50_TERRK</name>
<keyword evidence="3" id="KW-1185">Reference proteome</keyword>
<protein>
    <submittedName>
        <fullName evidence="2">Uncharacterized protein</fullName>
    </submittedName>
</protein>
<dbReference type="AlphaFoldDB" id="I3ZK50"/>
<evidence type="ECO:0000256" key="1">
    <source>
        <dbReference type="SAM" id="MobiDB-lite"/>
    </source>
</evidence>
<dbReference type="EMBL" id="CP003379">
    <property type="protein sequence ID" value="AFL89618.1"/>
    <property type="molecule type" value="Genomic_DNA"/>
</dbReference>
<gene>
    <name evidence="2" type="ordered locus">Terro_3403</name>
</gene>
<accession>I3ZK50</accession>
<dbReference type="HOGENOM" id="CLU_2921225_0_0_0"/>
<sequence length="61" mass="6772">MAQAMPFALPRNDQTNQRSNRAKRQRRDHISDKFESLGMVFIGAKVSERAALSSHGEGSAL</sequence>
<dbReference type="STRING" id="926566.Terro_3403"/>
<dbReference type="Proteomes" id="UP000006056">
    <property type="component" value="Chromosome"/>
</dbReference>
<evidence type="ECO:0000313" key="2">
    <source>
        <dbReference type="EMBL" id="AFL89618.1"/>
    </source>
</evidence>
<reference evidence="2 3" key="1">
    <citation type="submission" date="2012-06" db="EMBL/GenBank/DDBJ databases">
        <title>Complete genome of Terriglobus roseus DSM 18391.</title>
        <authorList>
            <consortium name="US DOE Joint Genome Institute (JGI-PGF)"/>
            <person name="Lucas S."/>
            <person name="Copeland A."/>
            <person name="Lapidus A."/>
            <person name="Glavina del Rio T."/>
            <person name="Dalin E."/>
            <person name="Tice H."/>
            <person name="Bruce D."/>
            <person name="Goodwin L."/>
            <person name="Pitluck S."/>
            <person name="Peters L."/>
            <person name="Mikhailova N."/>
            <person name="Munk A.C.C."/>
            <person name="Kyrpides N."/>
            <person name="Mavromatis K."/>
            <person name="Ivanova N."/>
            <person name="Brettin T."/>
            <person name="Detter J.C."/>
            <person name="Han C."/>
            <person name="Larimer F."/>
            <person name="Land M."/>
            <person name="Hauser L."/>
            <person name="Markowitz V."/>
            <person name="Cheng J.-F."/>
            <person name="Hugenholtz P."/>
            <person name="Woyke T."/>
            <person name="Wu D."/>
            <person name="Brambilla E."/>
            <person name="Klenk H.-P."/>
            <person name="Eisen J.A."/>
        </authorList>
    </citation>
    <scope>NUCLEOTIDE SEQUENCE [LARGE SCALE GENOMIC DNA]</scope>
    <source>
        <strain evidence="3">DSM 18391 / NRRL B-41598 / KBS 63</strain>
    </source>
</reference>